<dbReference type="GO" id="GO:0046872">
    <property type="term" value="F:metal ion binding"/>
    <property type="evidence" value="ECO:0007669"/>
    <property type="project" value="UniProtKB-KW"/>
</dbReference>
<dbReference type="EC" id="1.17.1.5" evidence="8"/>
<dbReference type="FunFam" id="3.10.20.30:FF:000020">
    <property type="entry name" value="Xanthine dehydrogenase iron-sulfur subunit"/>
    <property type="match status" value="1"/>
</dbReference>
<dbReference type="AlphaFoldDB" id="A0A1J5PAT3"/>
<accession>A0A1J5PAT3</accession>
<dbReference type="InterPro" id="IPR036884">
    <property type="entry name" value="2Fe-2S-bd_dom_sf"/>
</dbReference>
<evidence type="ECO:0000313" key="8">
    <source>
        <dbReference type="EMBL" id="OIQ60893.1"/>
    </source>
</evidence>
<evidence type="ECO:0000256" key="3">
    <source>
        <dbReference type="ARBA" id="ARBA00023002"/>
    </source>
</evidence>
<comment type="pathway">
    <text evidence="6">Alkaloid degradation; nicotine degradation.</text>
</comment>
<dbReference type="InterPro" id="IPR001041">
    <property type="entry name" value="2Fe-2S_ferredoxin-type"/>
</dbReference>
<dbReference type="PROSITE" id="PS51085">
    <property type="entry name" value="2FE2S_FER_2"/>
    <property type="match status" value="1"/>
</dbReference>
<dbReference type="Pfam" id="PF01799">
    <property type="entry name" value="Fer2_2"/>
    <property type="match status" value="1"/>
</dbReference>
<dbReference type="Gene3D" id="3.10.20.30">
    <property type="match status" value="1"/>
</dbReference>
<dbReference type="GO" id="GO:0051537">
    <property type="term" value="F:2 iron, 2 sulfur cluster binding"/>
    <property type="evidence" value="ECO:0007669"/>
    <property type="project" value="UniProtKB-KW"/>
</dbReference>
<dbReference type="GO" id="GO:0050138">
    <property type="term" value="F:nicotinate dehydrogenase activity"/>
    <property type="evidence" value="ECO:0007669"/>
    <property type="project" value="UniProtKB-EC"/>
</dbReference>
<dbReference type="InterPro" id="IPR036010">
    <property type="entry name" value="2Fe-2S_ferredoxin-like_sf"/>
</dbReference>
<dbReference type="PANTHER" id="PTHR44379:SF5">
    <property type="entry name" value="OXIDOREDUCTASE WITH IRON-SULFUR SUBUNIT"/>
    <property type="match status" value="1"/>
</dbReference>
<gene>
    <name evidence="8" type="primary">ndhS_1</name>
    <name evidence="8" type="ORF">MOTE_04200</name>
</gene>
<keyword evidence="4" id="KW-0408">Iron</keyword>
<sequence>MPGFKLKVNGREYRVEAPADITLLDLLREYLGLTGTKEGCGKGECGACTVLLDGQAVNSCLIPAAKAEGAEVLTIEGLAAPDGKLHPLQEAFITGGAVQCGFCTPGMILSAKALLDSNPRPCREEIKVALSGNLCRCTGYAKIIAAVEKAAAVMAAADGKN</sequence>
<evidence type="ECO:0000256" key="6">
    <source>
        <dbReference type="ARBA" id="ARBA00060707"/>
    </source>
</evidence>
<evidence type="ECO:0000256" key="5">
    <source>
        <dbReference type="ARBA" id="ARBA00023014"/>
    </source>
</evidence>
<dbReference type="Pfam" id="PF00111">
    <property type="entry name" value="Fer2"/>
    <property type="match status" value="1"/>
</dbReference>
<dbReference type="OrthoDB" id="9796880at2"/>
<dbReference type="EMBL" id="MDDC01000003">
    <property type="protein sequence ID" value="OIQ60893.1"/>
    <property type="molecule type" value="Genomic_DNA"/>
</dbReference>
<reference evidence="8 9" key="1">
    <citation type="submission" date="2016-08" db="EMBL/GenBank/DDBJ databases">
        <title>Genome-based comparison of Moorella thermoacetic strains.</title>
        <authorList>
            <person name="Poehlein A."/>
            <person name="Bengelsdorf F.R."/>
            <person name="Esser C."/>
            <person name="Duerre P."/>
            <person name="Daniel R."/>
        </authorList>
    </citation>
    <scope>NUCLEOTIDE SEQUENCE [LARGE SCALE GENOMIC DNA]</scope>
    <source>
        <strain evidence="8 9">DSM 21394</strain>
    </source>
</reference>
<dbReference type="SUPFAM" id="SSF54292">
    <property type="entry name" value="2Fe-2S ferredoxin-like"/>
    <property type="match status" value="1"/>
</dbReference>
<proteinExistence type="predicted"/>
<dbReference type="Proteomes" id="UP000182811">
    <property type="component" value="Unassembled WGS sequence"/>
</dbReference>
<protein>
    <submittedName>
        <fullName evidence="8">Nicotinate dehydrogenase small FeS subunit</fullName>
        <ecNumber evidence="8">1.17.1.5</ecNumber>
    </submittedName>
</protein>
<name>A0A1J5PAT3_NEOTH</name>
<comment type="caution">
    <text evidence="8">The sequence shown here is derived from an EMBL/GenBank/DDBJ whole genome shotgun (WGS) entry which is preliminary data.</text>
</comment>
<evidence type="ECO:0000256" key="1">
    <source>
        <dbReference type="ARBA" id="ARBA00022714"/>
    </source>
</evidence>
<keyword evidence="1" id="KW-0001">2Fe-2S</keyword>
<dbReference type="PANTHER" id="PTHR44379">
    <property type="entry name" value="OXIDOREDUCTASE WITH IRON-SULFUR SUBUNIT"/>
    <property type="match status" value="1"/>
</dbReference>
<dbReference type="InterPro" id="IPR002888">
    <property type="entry name" value="2Fe-2S-bd"/>
</dbReference>
<dbReference type="PROSITE" id="PS00197">
    <property type="entry name" value="2FE2S_FER_1"/>
    <property type="match status" value="1"/>
</dbReference>
<evidence type="ECO:0000256" key="4">
    <source>
        <dbReference type="ARBA" id="ARBA00023004"/>
    </source>
</evidence>
<keyword evidence="3 8" id="KW-0560">Oxidoreductase</keyword>
<evidence type="ECO:0000313" key="9">
    <source>
        <dbReference type="Proteomes" id="UP000182811"/>
    </source>
</evidence>
<organism evidence="8 9">
    <name type="scientific">Neomoorella thermoacetica</name>
    <name type="common">Clostridium thermoaceticum</name>
    <dbReference type="NCBI Taxonomy" id="1525"/>
    <lineage>
        <taxon>Bacteria</taxon>
        <taxon>Bacillati</taxon>
        <taxon>Bacillota</taxon>
        <taxon>Clostridia</taxon>
        <taxon>Neomoorellales</taxon>
        <taxon>Neomoorellaceae</taxon>
        <taxon>Neomoorella</taxon>
    </lineage>
</organism>
<feature type="domain" description="2Fe-2S ferredoxin-type" evidence="7">
    <location>
        <begin position="2"/>
        <end position="78"/>
    </location>
</feature>
<keyword evidence="2" id="KW-0479">Metal-binding</keyword>
<keyword evidence="5" id="KW-0411">Iron-sulfur</keyword>
<evidence type="ECO:0000256" key="2">
    <source>
        <dbReference type="ARBA" id="ARBA00022723"/>
    </source>
</evidence>
<dbReference type="InterPro" id="IPR012675">
    <property type="entry name" value="Beta-grasp_dom_sf"/>
</dbReference>
<dbReference type="FunFam" id="1.10.150.120:FF:000003">
    <property type="entry name" value="Carbon monoxide dehydrogenase, small subunit"/>
    <property type="match status" value="1"/>
</dbReference>
<dbReference type="Gene3D" id="1.10.150.120">
    <property type="entry name" value="[2Fe-2S]-binding domain"/>
    <property type="match status" value="1"/>
</dbReference>
<dbReference type="SUPFAM" id="SSF47741">
    <property type="entry name" value="CO dehydrogenase ISP C-domain like"/>
    <property type="match status" value="1"/>
</dbReference>
<dbReference type="CDD" id="cd00207">
    <property type="entry name" value="fer2"/>
    <property type="match status" value="1"/>
</dbReference>
<dbReference type="InterPro" id="IPR006058">
    <property type="entry name" value="2Fe2S_fd_BS"/>
</dbReference>
<evidence type="ECO:0000259" key="7">
    <source>
        <dbReference type="PROSITE" id="PS51085"/>
    </source>
</evidence>
<dbReference type="InterPro" id="IPR051452">
    <property type="entry name" value="Diverse_Oxidoreductases"/>
</dbReference>